<keyword evidence="2 8" id="KW-0132">Cell division</keyword>
<evidence type="ECO:0000256" key="6">
    <source>
        <dbReference type="ARBA" id="ARBA00023136"/>
    </source>
</evidence>
<feature type="topological domain" description="Periplasmic" evidence="8">
    <location>
        <begin position="41"/>
        <end position="114"/>
    </location>
</feature>
<dbReference type="STRING" id="1142511.WIGMOR_0217"/>
<dbReference type="InterPro" id="IPR007060">
    <property type="entry name" value="FtsL/DivIC"/>
</dbReference>
<feature type="transmembrane region" description="Helical" evidence="9">
    <location>
        <begin position="23"/>
        <end position="41"/>
    </location>
</feature>
<keyword evidence="3 8" id="KW-0812">Transmembrane</keyword>
<evidence type="ECO:0000313" key="11">
    <source>
        <dbReference type="Proteomes" id="UP000009061"/>
    </source>
</evidence>
<comment type="similarity">
    <text evidence="8">Belongs to the FtsB family.</text>
</comment>
<dbReference type="Proteomes" id="UP000009061">
    <property type="component" value="Chromosome"/>
</dbReference>
<evidence type="ECO:0000256" key="8">
    <source>
        <dbReference type="HAMAP-Rule" id="MF_00599"/>
    </source>
</evidence>
<keyword evidence="7 8" id="KW-0131">Cell cycle</keyword>
<keyword evidence="1 8" id="KW-1003">Cell membrane</keyword>
<accession>H6Q4K4</accession>
<dbReference type="GO" id="GO:0043093">
    <property type="term" value="P:FtsZ-dependent cytokinesis"/>
    <property type="evidence" value="ECO:0007669"/>
    <property type="project" value="UniProtKB-UniRule"/>
</dbReference>
<dbReference type="GO" id="GO:0005886">
    <property type="term" value="C:plasma membrane"/>
    <property type="evidence" value="ECO:0007669"/>
    <property type="project" value="UniProtKB-SubCell"/>
</dbReference>
<keyword evidence="11" id="KW-1185">Reference proteome</keyword>
<evidence type="ECO:0000256" key="4">
    <source>
        <dbReference type="ARBA" id="ARBA00022989"/>
    </source>
</evidence>
<comment type="subcellular location">
    <subcellularLocation>
        <location evidence="8">Cell inner membrane</location>
        <topology evidence="8">Single-pass type II membrane protein</topology>
    </subcellularLocation>
    <text evidence="8">Localizes to the division septum.</text>
</comment>
<reference evidence="10 11" key="1">
    <citation type="journal article" date="2012" name="MBio">
        <title>Insight into the transmission biology and species-specific functional capabilities of tsetse (Diptera: glossinidae) obligate symbiont wigglesworthia.</title>
        <authorList>
            <person name="Rio R.V."/>
            <person name="Symula R.E."/>
            <person name="Wang J."/>
            <person name="Lohs C."/>
            <person name="Wu Y.N."/>
            <person name="Snyder A.K."/>
            <person name="Bjornson R.D."/>
            <person name="Oshima K."/>
            <person name="Biehl B.S."/>
            <person name="Perna N.T."/>
            <person name="Hattori M."/>
            <person name="Aksoy S."/>
        </authorList>
    </citation>
    <scope>NUCLEOTIDE SEQUENCE [LARGE SCALE GENOMIC DNA]</scope>
    <source>
        <strain evidence="10">WGM</strain>
    </source>
</reference>
<dbReference type="PANTHER" id="PTHR37485:SF1">
    <property type="entry name" value="CELL DIVISION PROTEIN FTSB"/>
    <property type="match status" value="1"/>
</dbReference>
<keyword evidence="5" id="KW-0175">Coiled coil</keyword>
<dbReference type="GO" id="GO:0030428">
    <property type="term" value="C:cell septum"/>
    <property type="evidence" value="ECO:0007669"/>
    <property type="project" value="TreeGrafter"/>
</dbReference>
<dbReference type="HOGENOM" id="CLU_134863_5_2_6"/>
<evidence type="ECO:0000256" key="2">
    <source>
        <dbReference type="ARBA" id="ARBA00022618"/>
    </source>
</evidence>
<feature type="topological domain" description="Cytoplasmic" evidence="8">
    <location>
        <begin position="1"/>
        <end position="22"/>
    </location>
</feature>
<evidence type="ECO:0000256" key="3">
    <source>
        <dbReference type="ARBA" id="ARBA00022692"/>
    </source>
</evidence>
<dbReference type="RefSeq" id="WP_014354003.1">
    <property type="nucleotide sequence ID" value="NC_016893.1"/>
</dbReference>
<dbReference type="EMBL" id="CP003315">
    <property type="protein sequence ID" value="AFA41064.1"/>
    <property type="molecule type" value="Genomic_DNA"/>
</dbReference>
<dbReference type="PANTHER" id="PTHR37485">
    <property type="entry name" value="CELL DIVISION PROTEIN FTSB"/>
    <property type="match status" value="1"/>
</dbReference>
<evidence type="ECO:0000256" key="7">
    <source>
        <dbReference type="ARBA" id="ARBA00023306"/>
    </source>
</evidence>
<dbReference type="AlphaFoldDB" id="H6Q4K4"/>
<gene>
    <name evidence="8 10" type="primary">ftsB</name>
    <name evidence="10" type="synonym">ygbQ</name>
    <name evidence="10" type="ORF">WIGMOR_0217</name>
</gene>
<dbReference type="InterPro" id="IPR023081">
    <property type="entry name" value="Cell_div_FtsB"/>
</dbReference>
<dbReference type="KEGG" id="wgl:WIGMOR_0217"/>
<organism evidence="10 11">
    <name type="scientific">Wigglesworthia glossinidia endosymbiont of Glossina morsitans morsitans</name>
    <name type="common">Yale colony</name>
    <dbReference type="NCBI Taxonomy" id="1142511"/>
    <lineage>
        <taxon>Bacteria</taxon>
        <taxon>Pseudomonadati</taxon>
        <taxon>Pseudomonadota</taxon>
        <taxon>Gammaproteobacteria</taxon>
        <taxon>Enterobacterales</taxon>
        <taxon>Erwiniaceae</taxon>
        <taxon>Wigglesworthia</taxon>
    </lineage>
</organism>
<comment type="function">
    <text evidence="8">Essential cell division protein. May link together the upstream cell division proteins, which are predominantly cytoplasmic, with the downstream cell division proteins, which are predominantly periplasmic.</text>
</comment>
<proteinExistence type="inferred from homology"/>
<dbReference type="eggNOG" id="COG2919">
    <property type="taxonomic scope" value="Bacteria"/>
</dbReference>
<evidence type="ECO:0000313" key="10">
    <source>
        <dbReference type="EMBL" id="AFA41064.1"/>
    </source>
</evidence>
<dbReference type="GO" id="GO:0032153">
    <property type="term" value="C:cell division site"/>
    <property type="evidence" value="ECO:0007669"/>
    <property type="project" value="UniProtKB-UniRule"/>
</dbReference>
<keyword evidence="4 8" id="KW-1133">Transmembrane helix</keyword>
<dbReference type="Pfam" id="PF04977">
    <property type="entry name" value="DivIC"/>
    <property type="match status" value="1"/>
</dbReference>
<evidence type="ECO:0000256" key="1">
    <source>
        <dbReference type="ARBA" id="ARBA00022475"/>
    </source>
</evidence>
<keyword evidence="6 8" id="KW-0472">Membrane</keyword>
<evidence type="ECO:0000256" key="5">
    <source>
        <dbReference type="ARBA" id="ARBA00023054"/>
    </source>
</evidence>
<name>H6Q4K4_WIGGL</name>
<evidence type="ECO:0000256" key="9">
    <source>
        <dbReference type="SAM" id="Phobius"/>
    </source>
</evidence>
<dbReference type="OrthoDB" id="7061211at2"/>
<comment type="subunit">
    <text evidence="8">Part of a complex composed of FtsB, FtsL and FtsQ.</text>
</comment>
<protein>
    <recommendedName>
        <fullName evidence="8">Cell division protein FtsB</fullName>
    </recommendedName>
</protein>
<sequence>MINSNKIIKNATLFIAHIKNKKIEYIFLFIFFYLQSSLWYGKNNIMHLIEVRKEIKIQSEKNLQKKMRNQKLIIEINYLKNKNDAIEERARNELNMIKSNEVYYRIIEVKNIQK</sequence>
<dbReference type="HAMAP" id="MF_00599">
    <property type="entry name" value="FtsB"/>
    <property type="match status" value="1"/>
</dbReference>
<keyword evidence="8" id="KW-0997">Cell inner membrane</keyword>